<organism evidence="2">
    <name type="scientific">Cupriavidus oxalaticus</name>
    <dbReference type="NCBI Taxonomy" id="96344"/>
    <lineage>
        <taxon>Bacteria</taxon>
        <taxon>Pseudomonadati</taxon>
        <taxon>Pseudomonadota</taxon>
        <taxon>Betaproteobacteria</taxon>
        <taxon>Burkholderiales</taxon>
        <taxon>Burkholderiaceae</taxon>
        <taxon>Cupriavidus</taxon>
    </lineage>
</organism>
<dbReference type="AlphaFoldDB" id="A0A375G3H5"/>
<feature type="region of interest" description="Disordered" evidence="1">
    <location>
        <begin position="1"/>
        <end position="24"/>
    </location>
</feature>
<evidence type="ECO:0000256" key="1">
    <source>
        <dbReference type="SAM" id="MobiDB-lite"/>
    </source>
</evidence>
<evidence type="ECO:0000313" key="2">
    <source>
        <dbReference type="EMBL" id="SPC14201.1"/>
    </source>
</evidence>
<reference evidence="2" key="1">
    <citation type="submission" date="2018-01" db="EMBL/GenBank/DDBJ databases">
        <authorList>
            <person name="Clerissi C."/>
        </authorList>
    </citation>
    <scope>NUCLEOTIDE SEQUENCE</scope>
    <source>
        <strain evidence="2">Cupriavidus oxalaticus LMG 2235</strain>
    </source>
</reference>
<comment type="caution">
    <text evidence="2">The sequence shown here is derived from an EMBL/GenBank/DDBJ whole genome shotgun (WGS) entry which is preliminary data.</text>
</comment>
<proteinExistence type="predicted"/>
<gene>
    <name evidence="2" type="ORF">CO2235_200057</name>
</gene>
<sequence>MPAAHALPRPAGDEWHKRHPHNGPACRPACTPLPIPHRITAPRASYNGHYLSFPSRNGLTKPTVHAGYTREFSRMFIIPTESARFRAMPVPPPLSIRKSH</sequence>
<accession>A0A375G3H5</accession>
<protein>
    <submittedName>
        <fullName evidence="2">Uncharacterized protein</fullName>
    </submittedName>
</protein>
<dbReference type="Proteomes" id="UP000256862">
    <property type="component" value="Chromosome CO2235"/>
</dbReference>
<dbReference type="EMBL" id="OGUS01000121">
    <property type="protein sequence ID" value="SPC14201.1"/>
    <property type="molecule type" value="Genomic_DNA"/>
</dbReference>
<name>A0A375G3H5_9BURK</name>